<protein>
    <submittedName>
        <fullName evidence="2">Uncharacterized protein</fullName>
    </submittedName>
</protein>
<organism evidence="2">
    <name type="scientific">uncultured Caudovirales phage</name>
    <dbReference type="NCBI Taxonomy" id="2100421"/>
    <lineage>
        <taxon>Viruses</taxon>
        <taxon>Duplodnaviria</taxon>
        <taxon>Heunggongvirae</taxon>
        <taxon>Uroviricota</taxon>
        <taxon>Caudoviricetes</taxon>
        <taxon>Peduoviridae</taxon>
        <taxon>Maltschvirus</taxon>
        <taxon>Maltschvirus maltsch</taxon>
    </lineage>
</organism>
<evidence type="ECO:0000313" key="4">
    <source>
        <dbReference type="EMBL" id="CAB4194538.1"/>
    </source>
</evidence>
<name>A0A6J5MTU2_9CAUD</name>
<gene>
    <name evidence="3" type="ORF">UFOVP1191_65</name>
    <name evidence="4" type="ORF">UFOVP1252_113</name>
    <name evidence="2" type="ORF">UFOVP529_7</name>
</gene>
<evidence type="ECO:0000313" key="3">
    <source>
        <dbReference type="EMBL" id="CAB4190500.1"/>
    </source>
</evidence>
<evidence type="ECO:0000256" key="1">
    <source>
        <dbReference type="SAM" id="MobiDB-lite"/>
    </source>
</evidence>
<accession>A0A6J5MTU2</accession>
<dbReference type="EMBL" id="LR796510">
    <property type="protein sequence ID" value="CAB4148466.1"/>
    <property type="molecule type" value="Genomic_DNA"/>
</dbReference>
<dbReference type="EMBL" id="LR797158">
    <property type="protein sequence ID" value="CAB4190500.1"/>
    <property type="molecule type" value="Genomic_DNA"/>
</dbReference>
<proteinExistence type="predicted"/>
<sequence>MVSELSALDELRKMQSSKPRGAKCTAGLLLRTLPEDERGAFVEALKDELIDANTISIWLDRKGHKVGRHTVARHRRGECQCR</sequence>
<evidence type="ECO:0000313" key="2">
    <source>
        <dbReference type="EMBL" id="CAB4148466.1"/>
    </source>
</evidence>
<reference evidence="2" key="1">
    <citation type="submission" date="2020-04" db="EMBL/GenBank/DDBJ databases">
        <authorList>
            <person name="Chiriac C."/>
            <person name="Salcher M."/>
            <person name="Ghai R."/>
            <person name="Kavagutti S V."/>
        </authorList>
    </citation>
    <scope>NUCLEOTIDE SEQUENCE</scope>
</reference>
<dbReference type="EMBL" id="LR797211">
    <property type="protein sequence ID" value="CAB4194538.1"/>
    <property type="molecule type" value="Genomic_DNA"/>
</dbReference>
<feature type="region of interest" description="Disordered" evidence="1">
    <location>
        <begin position="1"/>
        <end position="21"/>
    </location>
</feature>